<evidence type="ECO:0000313" key="9">
    <source>
        <dbReference type="EMBL" id="BBD73359.1"/>
    </source>
</evidence>
<keyword evidence="5 8" id="KW-0378">Hydrolase</keyword>
<dbReference type="HAMAP" id="MF_01471">
    <property type="entry name" value="Cas2"/>
    <property type="match status" value="1"/>
</dbReference>
<reference evidence="10" key="4">
    <citation type="submission" date="2020-09" db="EMBL/GenBank/DDBJ databases">
        <authorList>
            <person name="Sun Q."/>
            <person name="Ohkuma M."/>
        </authorList>
    </citation>
    <scope>NUCLEOTIDE SEQUENCE</scope>
    <source>
        <strain evidence="10">JCM 31740</strain>
    </source>
</reference>
<dbReference type="KEGG" id="sacd:HS1genome_1748"/>
<proteinExistence type="inferred from homology"/>
<sequence length="92" mass="10373">MYLVIYDISDDPLRTKVAAFLKSKGLTRIQYSAFVGKLTSSQLRDVVAGVKLLTRGRDSERLNVQVFPITESQYEQRTVIGKTYGEEDVVVT</sequence>
<dbReference type="InterPro" id="IPR021127">
    <property type="entry name" value="CRISPR_associated_Cas2"/>
</dbReference>
<dbReference type="NCBIfam" id="TIGR01573">
    <property type="entry name" value="cas2"/>
    <property type="match status" value="1"/>
</dbReference>
<keyword evidence="11" id="KW-1185">Reference proteome</keyword>
<dbReference type="InterPro" id="IPR019199">
    <property type="entry name" value="Virulence_VapD/CRISPR_Cas2"/>
</dbReference>
<dbReference type="GO" id="GO:0051607">
    <property type="term" value="P:defense response to virus"/>
    <property type="evidence" value="ECO:0007669"/>
    <property type="project" value="UniProtKB-UniRule"/>
</dbReference>
<protein>
    <recommendedName>
        <fullName evidence="8">CRISPR-associated endoribonuclease Cas2</fullName>
        <ecNumber evidence="8">3.1.-.-</ecNumber>
    </recommendedName>
</protein>
<evidence type="ECO:0000313" key="10">
    <source>
        <dbReference type="EMBL" id="GGU00920.1"/>
    </source>
</evidence>
<dbReference type="SUPFAM" id="SSF143430">
    <property type="entry name" value="TTP0101/SSO1404-like"/>
    <property type="match status" value="1"/>
</dbReference>
<comment type="subunit">
    <text evidence="8">Homodimer, forms a heterotetramer with a Cas1 homodimer.</text>
</comment>
<comment type="similarity">
    <text evidence="8">Belongs to the CRISPR-associated endoribonuclease Cas2 protein family.</text>
</comment>
<keyword evidence="6 8" id="KW-0460">Magnesium</keyword>
<dbReference type="OrthoDB" id="75992at2157"/>
<name>A0A348B5A7_9CREN</name>
<evidence type="ECO:0000256" key="3">
    <source>
        <dbReference type="ARBA" id="ARBA00022723"/>
    </source>
</evidence>
<dbReference type="EMBL" id="BMQS01000018">
    <property type="protein sequence ID" value="GGU00920.1"/>
    <property type="molecule type" value="Genomic_DNA"/>
</dbReference>
<gene>
    <name evidence="8" type="primary">cas2</name>
    <name evidence="10" type="ORF">GCM10007116_17670</name>
    <name evidence="9" type="ORF">HS1genome_1748</name>
</gene>
<dbReference type="EC" id="3.1.-.-" evidence="8"/>
<dbReference type="Gene3D" id="3.30.70.240">
    <property type="match status" value="1"/>
</dbReference>
<dbReference type="Proteomes" id="UP000616143">
    <property type="component" value="Unassembled WGS sequence"/>
</dbReference>
<dbReference type="GO" id="GO:0046872">
    <property type="term" value="F:metal ion binding"/>
    <property type="evidence" value="ECO:0007669"/>
    <property type="project" value="UniProtKB-UniRule"/>
</dbReference>
<evidence type="ECO:0000256" key="8">
    <source>
        <dbReference type="HAMAP-Rule" id="MF_01471"/>
    </source>
</evidence>
<comment type="cofactor">
    <cofactor evidence="1 8">
        <name>Mg(2+)</name>
        <dbReference type="ChEBI" id="CHEBI:18420"/>
    </cofactor>
</comment>
<evidence type="ECO:0000256" key="6">
    <source>
        <dbReference type="ARBA" id="ARBA00022842"/>
    </source>
</evidence>
<organism evidence="9 11">
    <name type="scientific">Sulfodiicoccus acidiphilus</name>
    <dbReference type="NCBI Taxonomy" id="1670455"/>
    <lineage>
        <taxon>Archaea</taxon>
        <taxon>Thermoproteota</taxon>
        <taxon>Thermoprotei</taxon>
        <taxon>Sulfolobales</taxon>
        <taxon>Sulfolobaceae</taxon>
        <taxon>Sulfodiicoccus</taxon>
    </lineage>
</organism>
<dbReference type="GO" id="GO:0016787">
    <property type="term" value="F:hydrolase activity"/>
    <property type="evidence" value="ECO:0007669"/>
    <property type="project" value="UniProtKB-KW"/>
</dbReference>
<dbReference type="CDD" id="cd09725">
    <property type="entry name" value="Cas2_I_II_III"/>
    <property type="match status" value="1"/>
</dbReference>
<dbReference type="Pfam" id="PF09827">
    <property type="entry name" value="CRISPR_Cas2"/>
    <property type="match status" value="1"/>
</dbReference>
<dbReference type="GO" id="GO:0043571">
    <property type="term" value="P:maintenance of CRISPR repeat elements"/>
    <property type="evidence" value="ECO:0007669"/>
    <property type="project" value="UniProtKB-UniRule"/>
</dbReference>
<evidence type="ECO:0000256" key="2">
    <source>
        <dbReference type="ARBA" id="ARBA00022722"/>
    </source>
</evidence>
<comment type="function">
    <text evidence="8">CRISPR (clustered regularly interspaced short palindromic repeat), is an adaptive immune system that provides protection against mobile genetic elements (viruses, transposable elements and conjugative plasmids). CRISPR clusters contain sequences complementary to antecedent mobile elements and target invading nucleic acids. CRISPR clusters are transcribed and processed into CRISPR RNA (crRNA). Functions as a ssRNA-specific endoribonuclease. Involved in the integration of spacer DNA into the CRISPR cassette.</text>
</comment>
<dbReference type="Proteomes" id="UP000276741">
    <property type="component" value="Chromosome"/>
</dbReference>
<keyword evidence="4 8" id="KW-0255">Endonuclease</keyword>
<dbReference type="GeneID" id="38667231"/>
<keyword evidence="3 8" id="KW-0479">Metal-binding</keyword>
<evidence type="ECO:0000256" key="1">
    <source>
        <dbReference type="ARBA" id="ARBA00001946"/>
    </source>
</evidence>
<evidence type="ECO:0000256" key="7">
    <source>
        <dbReference type="ARBA" id="ARBA00023118"/>
    </source>
</evidence>
<keyword evidence="2 8" id="KW-0540">Nuclease</keyword>
<keyword evidence="7 8" id="KW-0051">Antiviral defense</keyword>
<accession>A0A348B5A7</accession>
<reference evidence="10" key="1">
    <citation type="journal article" date="2014" name="Int. J. Syst. Evol. Microbiol.">
        <title>Complete genome sequence of Corynebacterium casei LMG S-19264T (=DSM 44701T), isolated from a smear-ripened cheese.</title>
        <authorList>
            <consortium name="US DOE Joint Genome Institute (JGI-PGF)"/>
            <person name="Walter F."/>
            <person name="Albersmeier A."/>
            <person name="Kalinowski J."/>
            <person name="Ruckert C."/>
        </authorList>
    </citation>
    <scope>NUCLEOTIDE SEQUENCE</scope>
    <source>
        <strain evidence="10">JCM 31740</strain>
    </source>
</reference>
<reference evidence="11" key="2">
    <citation type="submission" date="2018-04" db="EMBL/GenBank/DDBJ databases">
        <title>Complete genome sequence of Sulfodiicoccus acidiphilus strain HS-1.</title>
        <authorList>
            <person name="Sakai H.D."/>
            <person name="Kurosawa N."/>
        </authorList>
    </citation>
    <scope>NUCLEOTIDE SEQUENCE [LARGE SCALE GENOMIC DNA]</scope>
    <source>
        <strain evidence="11">HS-1</strain>
    </source>
</reference>
<evidence type="ECO:0000256" key="4">
    <source>
        <dbReference type="ARBA" id="ARBA00022759"/>
    </source>
</evidence>
<evidence type="ECO:0000256" key="5">
    <source>
        <dbReference type="ARBA" id="ARBA00022801"/>
    </source>
</evidence>
<reference evidence="9" key="3">
    <citation type="journal article" date="2019" name="BMC Res. Notes">
        <title>Complete genome sequence of the Sulfodiicoccus acidiphilus strain HS-1T, the first crenarchaeon that lacks polB3, isolated from an acidic hot spring in Ohwaku-dani, Hakone, Japan.</title>
        <authorList>
            <person name="Sakai H.D."/>
            <person name="Kurosawa N."/>
        </authorList>
    </citation>
    <scope>NUCLEOTIDE SEQUENCE</scope>
    <source>
        <strain evidence="9">HS-1</strain>
    </source>
</reference>
<dbReference type="AlphaFoldDB" id="A0A348B5A7"/>
<evidence type="ECO:0000313" key="11">
    <source>
        <dbReference type="Proteomes" id="UP000276741"/>
    </source>
</evidence>
<dbReference type="PANTHER" id="PTHR34405:SF3">
    <property type="entry name" value="CRISPR-ASSOCIATED ENDORIBONUCLEASE CAS2 3"/>
    <property type="match status" value="1"/>
</dbReference>
<feature type="binding site" evidence="8">
    <location>
        <position position="7"/>
    </location>
    <ligand>
        <name>Mg(2+)</name>
        <dbReference type="ChEBI" id="CHEBI:18420"/>
        <note>catalytic</note>
    </ligand>
</feature>
<dbReference type="GO" id="GO:0004521">
    <property type="term" value="F:RNA endonuclease activity"/>
    <property type="evidence" value="ECO:0007669"/>
    <property type="project" value="InterPro"/>
</dbReference>
<dbReference type="PANTHER" id="PTHR34405">
    <property type="entry name" value="CRISPR-ASSOCIATED ENDORIBONUCLEASE CAS2"/>
    <property type="match status" value="1"/>
</dbReference>
<dbReference type="RefSeq" id="WP_126451390.1">
    <property type="nucleotide sequence ID" value="NZ_AP018553.1"/>
</dbReference>
<dbReference type="EMBL" id="AP018553">
    <property type="protein sequence ID" value="BBD73359.1"/>
    <property type="molecule type" value="Genomic_DNA"/>
</dbReference>